<sequence>MESGLNSGNIHACPGFLLLPFSDINMTSSNADSGAEASVSNHKITHNDLERRNIMNVGRPRTNGKLDDGISIVDSRRCGWIDRNWSSRLQQYESGSESSIPVICLRNSSRMLAKSPIEFDLIATILWRLMATEHGLALAFLCHRRICTYEIQILFVVHYLATKNILQHTMRGTCTGLVAVLEAAN</sequence>
<dbReference type="EMBL" id="DS028097">
    <property type="protein sequence ID" value="KMP08348.1"/>
    <property type="molecule type" value="Genomic_DNA"/>
</dbReference>
<evidence type="ECO:0000313" key="1">
    <source>
        <dbReference type="EMBL" id="KMP08348.1"/>
    </source>
</evidence>
<dbReference type="Proteomes" id="UP000054565">
    <property type="component" value="Unassembled WGS sequence"/>
</dbReference>
<reference evidence="2" key="1">
    <citation type="journal article" date="2010" name="Genome Res.">
        <title>Population genomic sequencing of Coccidioides fungi reveals recent hybridization and transposon control.</title>
        <authorList>
            <person name="Neafsey D.E."/>
            <person name="Barker B.M."/>
            <person name="Sharpton T.J."/>
            <person name="Stajich J.E."/>
            <person name="Park D.J."/>
            <person name="Whiston E."/>
            <person name="Hung C.-Y."/>
            <person name="McMahan C."/>
            <person name="White J."/>
            <person name="Sykes S."/>
            <person name="Heiman D."/>
            <person name="Young S."/>
            <person name="Zeng Q."/>
            <person name="Abouelleil A."/>
            <person name="Aftuck L."/>
            <person name="Bessette D."/>
            <person name="Brown A."/>
            <person name="FitzGerald M."/>
            <person name="Lui A."/>
            <person name="Macdonald J.P."/>
            <person name="Priest M."/>
            <person name="Orbach M.J."/>
            <person name="Galgiani J.N."/>
            <person name="Kirkland T.N."/>
            <person name="Cole G.T."/>
            <person name="Birren B.W."/>
            <person name="Henn M.R."/>
            <person name="Taylor J.W."/>
            <person name="Rounsley S.D."/>
        </authorList>
    </citation>
    <scope>NUCLEOTIDE SEQUENCE [LARGE SCALE GENOMIC DNA]</scope>
    <source>
        <strain evidence="2">RMSCC 2394</strain>
    </source>
</reference>
<protein>
    <submittedName>
        <fullName evidence="1">Uncharacterized protein</fullName>
    </submittedName>
</protein>
<dbReference type="AlphaFoldDB" id="A0A0J6YN41"/>
<gene>
    <name evidence="1" type="ORF">CIRG_08029</name>
</gene>
<organism evidence="1 2">
    <name type="scientific">Coccidioides immitis RMSCC 2394</name>
    <dbReference type="NCBI Taxonomy" id="404692"/>
    <lineage>
        <taxon>Eukaryota</taxon>
        <taxon>Fungi</taxon>
        <taxon>Dikarya</taxon>
        <taxon>Ascomycota</taxon>
        <taxon>Pezizomycotina</taxon>
        <taxon>Eurotiomycetes</taxon>
        <taxon>Eurotiomycetidae</taxon>
        <taxon>Onygenales</taxon>
        <taxon>Onygenaceae</taxon>
        <taxon>Coccidioides</taxon>
    </lineage>
</organism>
<accession>A0A0J6YN41</accession>
<proteinExistence type="predicted"/>
<evidence type="ECO:0000313" key="2">
    <source>
        <dbReference type="Proteomes" id="UP000054565"/>
    </source>
</evidence>
<name>A0A0J6YN41_COCIT</name>